<dbReference type="InterPro" id="IPR029787">
    <property type="entry name" value="Nucleotide_cyclase"/>
</dbReference>
<protein>
    <recommendedName>
        <fullName evidence="1">Guanylate cyclase domain-containing protein</fullName>
    </recommendedName>
</protein>
<dbReference type="SUPFAM" id="SSF55073">
    <property type="entry name" value="Nucleotide cyclase"/>
    <property type="match status" value="1"/>
</dbReference>
<proteinExistence type="predicted"/>
<accession>A0A1I6D2H5</accession>
<organism evidence="2 3">
    <name type="scientific">Lentzea waywayandensis</name>
    <dbReference type="NCBI Taxonomy" id="84724"/>
    <lineage>
        <taxon>Bacteria</taxon>
        <taxon>Bacillati</taxon>
        <taxon>Actinomycetota</taxon>
        <taxon>Actinomycetes</taxon>
        <taxon>Pseudonocardiales</taxon>
        <taxon>Pseudonocardiaceae</taxon>
        <taxon>Lentzea</taxon>
    </lineage>
</organism>
<evidence type="ECO:0000313" key="2">
    <source>
        <dbReference type="EMBL" id="SFQ99533.1"/>
    </source>
</evidence>
<dbReference type="InterPro" id="IPR045555">
    <property type="entry name" value="VMAP-M0"/>
</dbReference>
<dbReference type="GO" id="GO:0009190">
    <property type="term" value="P:cyclic nucleotide biosynthetic process"/>
    <property type="evidence" value="ECO:0007669"/>
    <property type="project" value="InterPro"/>
</dbReference>
<name>A0A1I6D2H5_9PSEU</name>
<feature type="domain" description="Guanylate cyclase" evidence="1">
    <location>
        <begin position="10"/>
        <end position="131"/>
    </location>
</feature>
<dbReference type="InterPro" id="IPR001054">
    <property type="entry name" value="A/G_cyclase"/>
</dbReference>
<sequence length="594" mass="65550">MQLSPTEHKTIVVVDVAEFTRRDRRPADLFAVHEGLYGVLQAAFTGVGVDLEDCDVDDRGDGALILVPPTVSKSELADKLPDRLVAEVRRYNSTRVAAAQLKLRVSLHAGDIRRNAHGWVGNAVNLAFRILDAEEAKAELRSSEGVIAMISSAHFFSEVIEQDPGSAPESYRRIDVSIKTFDGYAWLRLYGGSGAVPRPVAMAAPVSDANPQLRGLLTEDEMKVLQGLLVEVETPRLPMLASRAAGSIVPVPRFGSVWDAFQHLADVNAGPDGVPPAIEFLELLAADLGDENGAELKIWAAQKGHALRRTSAQRERQAARLPLPDDPRLHLMIAIDVDAIDESRCVLSFWRQDDPLEWPPVRGGVFELAVDELEQRIDDVIVEAEDAWSDQAISVALEFVVARPLLGLPIFTWCKERRSGDPRPLVYDYALVLRSLERMRSTFWHRPWRRRWDSLREDNSSLQRIHPYGLAETKENPIDAVLSESRWVGLVMDEPPAARPDPSAGPDALTAALRSGLPLIFWHPRAGAKDLRMLVTGLVHGEDGIFGLPARHRDALLAAAQDDLVRDLVVLLDDPQWMVELDGPSAPMSSGGWA</sequence>
<dbReference type="GO" id="GO:0004016">
    <property type="term" value="F:adenylate cyclase activity"/>
    <property type="evidence" value="ECO:0007669"/>
    <property type="project" value="UniProtKB-ARBA"/>
</dbReference>
<dbReference type="Pfam" id="PF20028">
    <property type="entry name" value="VMAP-C"/>
    <property type="match status" value="1"/>
</dbReference>
<dbReference type="STRING" id="84724.SAMN04488564_101877"/>
<dbReference type="GO" id="GO:0035556">
    <property type="term" value="P:intracellular signal transduction"/>
    <property type="evidence" value="ECO:0007669"/>
    <property type="project" value="InterPro"/>
</dbReference>
<dbReference type="PROSITE" id="PS50125">
    <property type="entry name" value="GUANYLATE_CYCLASE_2"/>
    <property type="match status" value="1"/>
</dbReference>
<reference evidence="3" key="1">
    <citation type="submission" date="2016-10" db="EMBL/GenBank/DDBJ databases">
        <authorList>
            <person name="Varghese N."/>
            <person name="Submissions S."/>
        </authorList>
    </citation>
    <scope>NUCLEOTIDE SEQUENCE [LARGE SCALE GENOMIC DNA]</scope>
    <source>
        <strain evidence="3">DSM 44232</strain>
    </source>
</reference>
<dbReference type="Proteomes" id="UP000198583">
    <property type="component" value="Unassembled WGS sequence"/>
</dbReference>
<keyword evidence="3" id="KW-1185">Reference proteome</keyword>
<evidence type="ECO:0000313" key="3">
    <source>
        <dbReference type="Proteomes" id="UP000198583"/>
    </source>
</evidence>
<gene>
    <name evidence="2" type="ORF">SAMN04488564_101877</name>
</gene>
<dbReference type="Pfam" id="PF19916">
    <property type="entry name" value="VMAP-M0"/>
    <property type="match status" value="1"/>
</dbReference>
<evidence type="ECO:0000259" key="1">
    <source>
        <dbReference type="PROSITE" id="PS50125"/>
    </source>
</evidence>
<dbReference type="InterPro" id="IPR045450">
    <property type="entry name" value="VMAP_C"/>
</dbReference>
<dbReference type="EMBL" id="FOYL01000001">
    <property type="protein sequence ID" value="SFQ99533.1"/>
    <property type="molecule type" value="Genomic_DNA"/>
</dbReference>
<dbReference type="AlphaFoldDB" id="A0A1I6D2H5"/>
<dbReference type="Gene3D" id="3.30.70.1230">
    <property type="entry name" value="Nucleotide cyclase"/>
    <property type="match status" value="1"/>
</dbReference>
<dbReference type="RefSeq" id="WP_093588378.1">
    <property type="nucleotide sequence ID" value="NZ_FOYL01000001.1"/>
</dbReference>